<gene>
    <name evidence="1" type="ORF">S06H3_37355</name>
</gene>
<sequence length="35" mass="4176">MLLLDKHKPWLLALESQSLHRERVKQKPQLPNSKL</sequence>
<reference evidence="1" key="1">
    <citation type="journal article" date="2014" name="Front. Microbiol.">
        <title>High frequency of phylogenetically diverse reductive dehalogenase-homologous genes in deep subseafloor sedimentary metagenomes.</title>
        <authorList>
            <person name="Kawai M."/>
            <person name="Futagami T."/>
            <person name="Toyoda A."/>
            <person name="Takaki Y."/>
            <person name="Nishi S."/>
            <person name="Hori S."/>
            <person name="Arai W."/>
            <person name="Tsubouchi T."/>
            <person name="Morono Y."/>
            <person name="Uchiyama I."/>
            <person name="Ito T."/>
            <person name="Fujiyama A."/>
            <person name="Inagaki F."/>
            <person name="Takami H."/>
        </authorList>
    </citation>
    <scope>NUCLEOTIDE SEQUENCE</scope>
    <source>
        <strain evidence="1">Expedition CK06-06</strain>
    </source>
</reference>
<feature type="non-terminal residue" evidence="1">
    <location>
        <position position="35"/>
    </location>
</feature>
<evidence type="ECO:0000313" key="1">
    <source>
        <dbReference type="EMBL" id="GAI22882.1"/>
    </source>
</evidence>
<name>X1LU38_9ZZZZ</name>
<comment type="caution">
    <text evidence="1">The sequence shown here is derived from an EMBL/GenBank/DDBJ whole genome shotgun (WGS) entry which is preliminary data.</text>
</comment>
<proteinExistence type="predicted"/>
<protein>
    <submittedName>
        <fullName evidence="1">Uncharacterized protein</fullName>
    </submittedName>
</protein>
<dbReference type="EMBL" id="BARV01022688">
    <property type="protein sequence ID" value="GAI22882.1"/>
    <property type="molecule type" value="Genomic_DNA"/>
</dbReference>
<organism evidence="1">
    <name type="scientific">marine sediment metagenome</name>
    <dbReference type="NCBI Taxonomy" id="412755"/>
    <lineage>
        <taxon>unclassified sequences</taxon>
        <taxon>metagenomes</taxon>
        <taxon>ecological metagenomes</taxon>
    </lineage>
</organism>
<dbReference type="AlphaFoldDB" id="X1LU38"/>
<accession>X1LU38</accession>